<dbReference type="EMBL" id="JBHTAX010000002">
    <property type="protein sequence ID" value="MFC7191950.1"/>
    <property type="molecule type" value="Genomic_DNA"/>
</dbReference>
<accession>A0ABD5YRF2</accession>
<gene>
    <name evidence="1" type="ORF">ACFQL7_20245</name>
    <name evidence="2" type="ORF">ACFQL7_20585</name>
</gene>
<sequence>MEEAKRFVEMLCDERNISTGDWYDSKYYHELRDENGSLLGQVYKRIVYDDAEEALEKSDL</sequence>
<name>A0ABD5YRF2_9EURY</name>
<dbReference type="Proteomes" id="UP001596417">
    <property type="component" value="Unassembled WGS sequence"/>
</dbReference>
<dbReference type="EMBL" id="JBHTAX010000001">
    <property type="protein sequence ID" value="MFC7191885.1"/>
    <property type="molecule type" value="Genomic_DNA"/>
</dbReference>
<reference evidence="1" key="1">
    <citation type="journal article" date="2014" name="Int. J. Syst. Evol. Microbiol.">
        <title>Complete genome sequence of Corynebacterium casei LMG S-19264T (=DSM 44701T), isolated from a smear-ripened cheese.</title>
        <authorList>
            <consortium name="US DOE Joint Genome Institute (JGI-PGF)"/>
            <person name="Walter F."/>
            <person name="Albersmeier A."/>
            <person name="Kalinowski J."/>
            <person name="Ruckert C."/>
        </authorList>
    </citation>
    <scope>NUCLEOTIDE SEQUENCE [LARGE SCALE GENOMIC DNA]</scope>
    <source>
        <strain evidence="1">NBRC 107106</strain>
    </source>
</reference>
<proteinExistence type="predicted"/>
<reference evidence="1" key="3">
    <citation type="submission" date="2024-09" db="EMBL/GenBank/DDBJ databases">
        <authorList>
            <person name="Sun Q."/>
        </authorList>
    </citation>
    <scope>NUCLEOTIDE SEQUENCE</scope>
    <source>
        <strain evidence="1">NBRC 107106</strain>
    </source>
</reference>
<reference evidence="3" key="2">
    <citation type="journal article" date="2019" name="Int. J. Syst. Evol. Microbiol.">
        <title>The Global Catalogue of Microorganisms (GCM) 10K type strain sequencing project: providing services to taxonomists for standard genome sequencing and annotation.</title>
        <authorList>
            <consortium name="The Broad Institute Genomics Platform"/>
            <consortium name="The Broad Institute Genome Sequencing Center for Infectious Disease"/>
            <person name="Wu L."/>
            <person name="Ma J."/>
        </authorList>
    </citation>
    <scope>NUCLEOTIDE SEQUENCE [LARGE SCALE GENOMIC DNA]</scope>
    <source>
        <strain evidence="3">RDMS1</strain>
    </source>
</reference>
<evidence type="ECO:0000313" key="1">
    <source>
        <dbReference type="EMBL" id="MFC7191885.1"/>
    </source>
</evidence>
<evidence type="ECO:0000313" key="2">
    <source>
        <dbReference type="EMBL" id="MFC7191950.1"/>
    </source>
</evidence>
<organism evidence="1 3">
    <name type="scientific">Halocatena marina</name>
    <dbReference type="NCBI Taxonomy" id="2934937"/>
    <lineage>
        <taxon>Archaea</taxon>
        <taxon>Methanobacteriati</taxon>
        <taxon>Methanobacteriota</taxon>
        <taxon>Stenosarchaea group</taxon>
        <taxon>Halobacteria</taxon>
        <taxon>Halobacteriales</taxon>
        <taxon>Natronomonadaceae</taxon>
        <taxon>Halocatena</taxon>
    </lineage>
</organism>
<protein>
    <submittedName>
        <fullName evidence="1">Uncharacterized protein</fullName>
    </submittedName>
</protein>
<evidence type="ECO:0000313" key="3">
    <source>
        <dbReference type="Proteomes" id="UP001596417"/>
    </source>
</evidence>
<keyword evidence="3" id="KW-1185">Reference proteome</keyword>
<dbReference type="AlphaFoldDB" id="A0ABD5YRF2"/>
<comment type="caution">
    <text evidence="1">The sequence shown here is derived from an EMBL/GenBank/DDBJ whole genome shotgun (WGS) entry which is preliminary data.</text>
</comment>